<evidence type="ECO:0000259" key="10">
    <source>
        <dbReference type="PROSITE" id="PS50262"/>
    </source>
</evidence>
<dbReference type="Gene3D" id="1.20.1070.10">
    <property type="entry name" value="Rhodopsin 7-helix transmembrane proteins"/>
    <property type="match status" value="1"/>
</dbReference>
<name>A7S190_NEMVE</name>
<evidence type="ECO:0000313" key="12">
    <source>
        <dbReference type="Proteomes" id="UP000001593"/>
    </source>
</evidence>
<dbReference type="PRINTS" id="PR00237">
    <property type="entry name" value="GPCRRHODOPSN"/>
</dbReference>
<evidence type="ECO:0000256" key="8">
    <source>
        <dbReference type="RuleBase" id="RU000688"/>
    </source>
</evidence>
<feature type="transmembrane region" description="Helical" evidence="9">
    <location>
        <begin position="125"/>
        <end position="145"/>
    </location>
</feature>
<dbReference type="InterPro" id="IPR000276">
    <property type="entry name" value="GPCR_Rhodpsn"/>
</dbReference>
<dbReference type="Proteomes" id="UP000001593">
    <property type="component" value="Unassembled WGS sequence"/>
</dbReference>
<keyword evidence="4 8" id="KW-0297">G-protein coupled receptor</keyword>
<protein>
    <recommendedName>
        <fullName evidence="10">G-protein coupled receptors family 1 profile domain-containing protein</fullName>
    </recommendedName>
</protein>
<dbReference type="EMBL" id="DS469563">
    <property type="protein sequence ID" value="EDO42557.1"/>
    <property type="molecule type" value="Genomic_DNA"/>
</dbReference>
<dbReference type="SMART" id="SM01381">
    <property type="entry name" value="7TM_GPCR_Srsx"/>
    <property type="match status" value="1"/>
</dbReference>
<dbReference type="SUPFAM" id="SSF81321">
    <property type="entry name" value="Family A G protein-coupled receptor-like"/>
    <property type="match status" value="1"/>
</dbReference>
<feature type="non-terminal residue" evidence="11">
    <location>
        <position position="282"/>
    </location>
</feature>
<dbReference type="HOGENOM" id="CLU_009579_6_0_1"/>
<feature type="transmembrane region" description="Helical" evidence="9">
    <location>
        <begin position="45"/>
        <end position="63"/>
    </location>
</feature>
<dbReference type="PROSITE" id="PS50262">
    <property type="entry name" value="G_PROTEIN_RECEP_F1_2"/>
    <property type="match status" value="1"/>
</dbReference>
<evidence type="ECO:0000256" key="3">
    <source>
        <dbReference type="ARBA" id="ARBA00022989"/>
    </source>
</evidence>
<dbReference type="GO" id="GO:0007186">
    <property type="term" value="P:G protein-coupled receptor signaling pathway"/>
    <property type="evidence" value="ECO:0000318"/>
    <property type="project" value="GO_Central"/>
</dbReference>
<comment type="subcellular location">
    <subcellularLocation>
        <location evidence="1">Membrane</location>
        <topology evidence="1">Multi-pass membrane protein</topology>
    </subcellularLocation>
</comment>
<dbReference type="FunFam" id="1.20.1070.10:FF:000616">
    <property type="entry name" value="Predicted protein"/>
    <property type="match status" value="1"/>
</dbReference>
<dbReference type="PANTHER" id="PTHR45695">
    <property type="entry name" value="LEUCOKININ RECEPTOR-RELATED"/>
    <property type="match status" value="1"/>
</dbReference>
<dbReference type="FunCoup" id="A7S190">
    <property type="interactions" value="245"/>
</dbReference>
<dbReference type="PANTHER" id="PTHR45695:SF9">
    <property type="entry name" value="LEUCOKININ RECEPTOR"/>
    <property type="match status" value="1"/>
</dbReference>
<evidence type="ECO:0000256" key="9">
    <source>
        <dbReference type="SAM" id="Phobius"/>
    </source>
</evidence>
<feature type="transmembrane region" description="Helical" evidence="9">
    <location>
        <begin position="12"/>
        <end position="33"/>
    </location>
</feature>
<dbReference type="CDD" id="cd00637">
    <property type="entry name" value="7tm_classA_rhodopsin-like"/>
    <property type="match status" value="1"/>
</dbReference>
<dbReference type="GO" id="GO:0032870">
    <property type="term" value="P:cellular response to hormone stimulus"/>
    <property type="evidence" value="ECO:0000318"/>
    <property type="project" value="GO_Central"/>
</dbReference>
<accession>A7S190</accession>
<keyword evidence="2 8" id="KW-0812">Transmembrane</keyword>
<keyword evidence="6 8" id="KW-0675">Receptor</keyword>
<feature type="transmembrane region" description="Helical" evidence="9">
    <location>
        <begin position="211"/>
        <end position="232"/>
    </location>
</feature>
<dbReference type="PhylomeDB" id="A7S190"/>
<dbReference type="GO" id="GO:0004930">
    <property type="term" value="F:G protein-coupled receptor activity"/>
    <property type="evidence" value="ECO:0000318"/>
    <property type="project" value="GO_Central"/>
</dbReference>
<evidence type="ECO:0000256" key="2">
    <source>
        <dbReference type="ARBA" id="ARBA00022692"/>
    </source>
</evidence>
<dbReference type="Pfam" id="PF00001">
    <property type="entry name" value="7tm_1"/>
    <property type="match status" value="1"/>
</dbReference>
<sequence>MESGVLHTVKIIIYAIILLLSVVGNTMVVIVICRQKRMLTPSNILVLNLAVCDILTPLTSIPFDLAYEENGYVWPYGAVLCKALWPTATLSATSASLTLTVLSLDRYRVIMHPFQERLTRTQIKILILFSHSLSLALVIPYARVLELDPALNDCMENWSDFSQRQAYTMVLFLAQYGLPLPFMIIMYTLALKNLYSTTDKAMGMNLKATKMFVTVVSVFAVCMLPNQVLWLWSDYGRGYEHESFNTAAIVCRFFTYANSVCNALIYSFYSKEFRRGYRKIFR</sequence>
<gene>
    <name evidence="11" type="ORF">NEMVEDRAFT_v1g100423</name>
</gene>
<feature type="domain" description="G-protein coupled receptors family 1 profile" evidence="10">
    <location>
        <begin position="24"/>
        <end position="266"/>
    </location>
</feature>
<keyword evidence="3 9" id="KW-1133">Transmembrane helix</keyword>
<feature type="transmembrane region" description="Helical" evidence="9">
    <location>
        <begin position="165"/>
        <end position="190"/>
    </location>
</feature>
<dbReference type="eggNOG" id="KOG3656">
    <property type="taxonomic scope" value="Eukaryota"/>
</dbReference>
<proteinExistence type="inferred from homology"/>
<keyword evidence="7 8" id="KW-0807">Transducer</keyword>
<feature type="transmembrane region" description="Helical" evidence="9">
    <location>
        <begin position="244"/>
        <end position="269"/>
    </location>
</feature>
<dbReference type="STRING" id="45351.A7S190"/>
<dbReference type="InterPro" id="IPR017452">
    <property type="entry name" value="GPCR_Rhodpsn_7TM"/>
</dbReference>
<organism evidence="11 12">
    <name type="scientific">Nematostella vectensis</name>
    <name type="common">Starlet sea anemone</name>
    <dbReference type="NCBI Taxonomy" id="45351"/>
    <lineage>
        <taxon>Eukaryota</taxon>
        <taxon>Metazoa</taxon>
        <taxon>Cnidaria</taxon>
        <taxon>Anthozoa</taxon>
        <taxon>Hexacorallia</taxon>
        <taxon>Actiniaria</taxon>
        <taxon>Edwardsiidae</taxon>
        <taxon>Nematostella</taxon>
    </lineage>
</organism>
<reference evidence="11 12" key="1">
    <citation type="journal article" date="2007" name="Science">
        <title>Sea anemone genome reveals ancestral eumetazoan gene repertoire and genomic organization.</title>
        <authorList>
            <person name="Putnam N.H."/>
            <person name="Srivastava M."/>
            <person name="Hellsten U."/>
            <person name="Dirks B."/>
            <person name="Chapman J."/>
            <person name="Salamov A."/>
            <person name="Terry A."/>
            <person name="Shapiro H."/>
            <person name="Lindquist E."/>
            <person name="Kapitonov V.V."/>
            <person name="Jurka J."/>
            <person name="Genikhovich G."/>
            <person name="Grigoriev I.V."/>
            <person name="Lucas S.M."/>
            <person name="Steele R.E."/>
            <person name="Finnerty J.R."/>
            <person name="Technau U."/>
            <person name="Martindale M.Q."/>
            <person name="Rokhsar D.S."/>
        </authorList>
    </citation>
    <scope>NUCLEOTIDE SEQUENCE [LARGE SCALE GENOMIC DNA]</scope>
    <source>
        <strain evidence="12">CH2 X CH6</strain>
    </source>
</reference>
<keyword evidence="12" id="KW-1185">Reference proteome</keyword>
<feature type="transmembrane region" description="Helical" evidence="9">
    <location>
        <begin position="83"/>
        <end position="104"/>
    </location>
</feature>
<dbReference type="GO" id="GO:0005886">
    <property type="term" value="C:plasma membrane"/>
    <property type="evidence" value="ECO:0000318"/>
    <property type="project" value="GO_Central"/>
</dbReference>
<evidence type="ECO:0000313" key="11">
    <source>
        <dbReference type="EMBL" id="EDO42557.1"/>
    </source>
</evidence>
<comment type="similarity">
    <text evidence="8">Belongs to the G-protein coupled receptor 1 family.</text>
</comment>
<evidence type="ECO:0000256" key="7">
    <source>
        <dbReference type="ARBA" id="ARBA00023224"/>
    </source>
</evidence>
<dbReference type="InParanoid" id="A7S190"/>
<keyword evidence="5 9" id="KW-0472">Membrane</keyword>
<evidence type="ECO:0000256" key="4">
    <source>
        <dbReference type="ARBA" id="ARBA00023040"/>
    </source>
</evidence>
<evidence type="ECO:0000256" key="6">
    <source>
        <dbReference type="ARBA" id="ARBA00023170"/>
    </source>
</evidence>
<dbReference type="AlphaFoldDB" id="A7S190"/>
<evidence type="ECO:0000256" key="5">
    <source>
        <dbReference type="ARBA" id="ARBA00023136"/>
    </source>
</evidence>
<dbReference type="PROSITE" id="PS00237">
    <property type="entry name" value="G_PROTEIN_RECEP_F1_1"/>
    <property type="match status" value="1"/>
</dbReference>
<evidence type="ECO:0000256" key="1">
    <source>
        <dbReference type="ARBA" id="ARBA00004141"/>
    </source>
</evidence>